<feature type="compositionally biased region" description="Acidic residues" evidence="2">
    <location>
        <begin position="362"/>
        <end position="372"/>
    </location>
</feature>
<feature type="region of interest" description="Disordered" evidence="2">
    <location>
        <begin position="527"/>
        <end position="642"/>
    </location>
</feature>
<feature type="region of interest" description="Disordered" evidence="2">
    <location>
        <begin position="166"/>
        <end position="418"/>
    </location>
</feature>
<reference evidence="3" key="1">
    <citation type="submission" date="2016-06" db="EMBL/GenBank/DDBJ databases">
        <title>Draft Genome sequence of the fungus Inonotus baumii.</title>
        <authorList>
            <person name="Zhu H."/>
            <person name="Lin W."/>
        </authorList>
    </citation>
    <scope>NUCLEOTIDE SEQUENCE</scope>
    <source>
        <strain evidence="3">821</strain>
    </source>
</reference>
<name>A0A9Q5I2Q7_SANBA</name>
<accession>A0A9Q5I2Q7</accession>
<gene>
    <name evidence="3" type="ORF">A7U60_g2324</name>
</gene>
<dbReference type="AlphaFoldDB" id="A0A9Q5I2Q7"/>
<keyword evidence="1" id="KW-0175">Coiled coil</keyword>
<feature type="compositionally biased region" description="Basic and acidic residues" evidence="2">
    <location>
        <begin position="197"/>
        <end position="208"/>
    </location>
</feature>
<feature type="region of interest" description="Disordered" evidence="2">
    <location>
        <begin position="122"/>
        <end position="145"/>
    </location>
</feature>
<keyword evidence="4" id="KW-1185">Reference proteome</keyword>
<evidence type="ECO:0000256" key="1">
    <source>
        <dbReference type="SAM" id="Coils"/>
    </source>
</evidence>
<dbReference type="EMBL" id="LNZH02000130">
    <property type="protein sequence ID" value="OCB90471.1"/>
    <property type="molecule type" value="Genomic_DNA"/>
</dbReference>
<sequence length="642" mass="69444">MPSLLCRFRFRSNSTSRALKTVQGSNDTDGKGNGNAVRVANKGQKLSVKLASTNTRLRSWLSLKRSRKQGGPNQPSERPPTPTPHLALISFTSKDAGPRTLKRVRPPSVDTEIVLDEIVDGKKKGDNKASSAESDEGGNGLTKDERIQLESYANGVRGLIAELKNADKETRSTPPMTTEDGTPLSPISEADELEDVPDLHQEIAERTVYRIPSDDSVTELDYGELLDPSQFDDDEKHSDEDISPVWNPDVTDLVESMMSGHREKSLPAIPSAPEPNTLKEEGRVDDDSIEHELARDEESASESKIQDEAETEDDLEYFSAQSIPTSLGEVTPADEITSGPGLHLQGLSPSTASSSDSFDFFDSSDDNEETIEDVTMSSRTPRPSPRRRLPTQTHPMFRPDTIDGPASPGLQRQRATTLPVGRERSLPTLPRLSILKLDGDEQLTEEVKSLGEPMRTVARLQREKRRLEQALATANNKIEQQDGYIAALEAQISKLHAALVRFARGDAQALTSAVNQEHIPIVVRAPEEPAKTEGSVGHKSSAGTASATGLITPDSCTASKGGLNTLSTPPATPDRRAAAALSEGASVGNDGLDGQDMDLSRALKPAQGLNRRNSAGAASASSDLRVGRAQVQRREDLRMSSH</sequence>
<feature type="compositionally biased region" description="Polar residues" evidence="2">
    <location>
        <begin position="541"/>
        <end position="567"/>
    </location>
</feature>
<evidence type="ECO:0000256" key="2">
    <source>
        <dbReference type="SAM" id="MobiDB-lite"/>
    </source>
</evidence>
<proteinExistence type="predicted"/>
<organism evidence="3 4">
    <name type="scientific">Sanghuangporus baumii</name>
    <name type="common">Phellinus baumii</name>
    <dbReference type="NCBI Taxonomy" id="108892"/>
    <lineage>
        <taxon>Eukaryota</taxon>
        <taxon>Fungi</taxon>
        <taxon>Dikarya</taxon>
        <taxon>Basidiomycota</taxon>
        <taxon>Agaricomycotina</taxon>
        <taxon>Agaricomycetes</taxon>
        <taxon>Hymenochaetales</taxon>
        <taxon>Hymenochaetaceae</taxon>
        <taxon>Sanghuangporus</taxon>
    </lineage>
</organism>
<feature type="compositionally biased region" description="Basic and acidic residues" evidence="2">
    <location>
        <begin position="632"/>
        <end position="642"/>
    </location>
</feature>
<evidence type="ECO:0000313" key="4">
    <source>
        <dbReference type="Proteomes" id="UP000757232"/>
    </source>
</evidence>
<feature type="region of interest" description="Disordered" evidence="2">
    <location>
        <begin position="64"/>
        <end position="84"/>
    </location>
</feature>
<dbReference type="Proteomes" id="UP000757232">
    <property type="component" value="Unassembled WGS sequence"/>
</dbReference>
<feature type="compositionally biased region" description="Basic and acidic residues" evidence="2">
    <location>
        <begin position="277"/>
        <end position="298"/>
    </location>
</feature>
<comment type="caution">
    <text evidence="3">The sequence shown here is derived from an EMBL/GenBank/DDBJ whole genome shotgun (WGS) entry which is preliminary data.</text>
</comment>
<protein>
    <submittedName>
        <fullName evidence="3">Uncharacterized protein</fullName>
    </submittedName>
</protein>
<dbReference type="OrthoDB" id="10637071at2759"/>
<evidence type="ECO:0000313" key="3">
    <source>
        <dbReference type="EMBL" id="OCB90471.1"/>
    </source>
</evidence>
<feature type="coiled-coil region" evidence="1">
    <location>
        <begin position="457"/>
        <end position="491"/>
    </location>
</feature>